<proteinExistence type="inferred from homology"/>
<dbReference type="InterPro" id="IPR015421">
    <property type="entry name" value="PyrdxlP-dep_Trfase_major"/>
</dbReference>
<dbReference type="Gene3D" id="3.40.640.10">
    <property type="entry name" value="Type I PLP-dependent aspartate aminotransferase-like (Major domain)"/>
    <property type="match status" value="1"/>
</dbReference>
<dbReference type="GO" id="GO:0016829">
    <property type="term" value="F:lyase activity"/>
    <property type="evidence" value="ECO:0007669"/>
    <property type="project" value="UniProtKB-KW"/>
</dbReference>
<reference evidence="5 6" key="1">
    <citation type="journal article" date="2018" name="Sci. Adv.">
        <title>Multi-heme cytochromes provide a pathway for survival in energy-limited environments.</title>
        <authorList>
            <person name="Deng X."/>
            <person name="Dohmae N."/>
            <person name="Nealson K.H."/>
            <person name="Hashimoto K."/>
            <person name="Okamoto A."/>
        </authorList>
    </citation>
    <scope>NUCLEOTIDE SEQUENCE [LARGE SCALE GENOMIC DNA]</scope>
    <source>
        <strain evidence="5 6">IS5</strain>
    </source>
</reference>
<dbReference type="Gene3D" id="3.90.1150.10">
    <property type="entry name" value="Aspartate Aminotransferase, domain 1"/>
    <property type="match status" value="1"/>
</dbReference>
<dbReference type="GO" id="GO:0006520">
    <property type="term" value="P:amino acid metabolic process"/>
    <property type="evidence" value="ECO:0007669"/>
    <property type="project" value="InterPro"/>
</dbReference>
<feature type="domain" description="Aromatic amino acid beta-eliminating lyase/threonine aldolase" evidence="4">
    <location>
        <begin position="1"/>
        <end position="272"/>
    </location>
</feature>
<name>A0A2Z6B349_9BACT</name>
<dbReference type="InterPro" id="IPR015422">
    <property type="entry name" value="PyrdxlP-dep_Trfase_small"/>
</dbReference>
<dbReference type="EMBL" id="AP017378">
    <property type="protein sequence ID" value="BBD09922.1"/>
    <property type="molecule type" value="Genomic_DNA"/>
</dbReference>
<keyword evidence="5" id="KW-0456">Lyase</keyword>
<dbReference type="SUPFAM" id="SSF53383">
    <property type="entry name" value="PLP-dependent transferases"/>
    <property type="match status" value="1"/>
</dbReference>
<dbReference type="KEGG" id="dfl:DFE_3196"/>
<keyword evidence="3" id="KW-0663">Pyridoxal phosphate</keyword>
<protein>
    <submittedName>
        <fullName evidence="5">Aromatic amino acid beta-eliminating lyase/threonine aldolase</fullName>
    </submittedName>
</protein>
<evidence type="ECO:0000313" key="6">
    <source>
        <dbReference type="Proteomes" id="UP000269883"/>
    </source>
</evidence>
<dbReference type="PANTHER" id="PTHR48097">
    <property type="entry name" value="L-THREONINE ALDOLASE-RELATED"/>
    <property type="match status" value="1"/>
</dbReference>
<dbReference type="Proteomes" id="UP000269883">
    <property type="component" value="Chromosome"/>
</dbReference>
<evidence type="ECO:0000259" key="4">
    <source>
        <dbReference type="Pfam" id="PF01212"/>
    </source>
</evidence>
<comment type="similarity">
    <text evidence="2">Belongs to the threonine aldolase family.</text>
</comment>
<evidence type="ECO:0000313" key="5">
    <source>
        <dbReference type="EMBL" id="BBD09922.1"/>
    </source>
</evidence>
<comment type="cofactor">
    <cofactor evidence="1">
        <name>pyridoxal 5'-phosphate</name>
        <dbReference type="ChEBI" id="CHEBI:597326"/>
    </cofactor>
</comment>
<sequence length="323" mass="35187">MAEANAGHCVAYGSDPYTEAAREAFKDVFGPQTEPFFVFNGTGANVSSLAALTRSWNAAICSDCAHINVDECGAPERGAGIKLLAERSVDGKIDPRAIERHLHCLGSEHHSQPVAVSLTQATELGTVYTAKEIKDVADRAHEAGMAVHMDGARLANAAEFLGLGLKELTTDCGVDVLSFGGTKNGLMFGEAVVFLNPEHAETFKYIRKQSMQLHSKMRYIAAQYVALLSGDLWLENARNANAMARLLAKKISSIPGVDVTRPVETNGVFATLAPELIEPLREQFFFYTWDEELPEVRWMCSFDTTEEDVLGFVRTLAEVVAGQ</sequence>
<dbReference type="PANTHER" id="PTHR48097:SF5">
    <property type="entry name" value="LOW SPECIFICITY L-THREONINE ALDOLASE"/>
    <property type="match status" value="1"/>
</dbReference>
<keyword evidence="6" id="KW-1185">Reference proteome</keyword>
<dbReference type="InterPro" id="IPR015424">
    <property type="entry name" value="PyrdxlP-dep_Trfase"/>
</dbReference>
<evidence type="ECO:0000256" key="1">
    <source>
        <dbReference type="ARBA" id="ARBA00001933"/>
    </source>
</evidence>
<accession>A0A2Z6B349</accession>
<dbReference type="Pfam" id="PF01212">
    <property type="entry name" value="Beta_elim_lyase"/>
    <property type="match status" value="1"/>
</dbReference>
<dbReference type="AlphaFoldDB" id="A0A2Z6B349"/>
<organism evidence="5 6">
    <name type="scientific">Desulfovibrio ferrophilus</name>
    <dbReference type="NCBI Taxonomy" id="241368"/>
    <lineage>
        <taxon>Bacteria</taxon>
        <taxon>Pseudomonadati</taxon>
        <taxon>Thermodesulfobacteriota</taxon>
        <taxon>Desulfovibrionia</taxon>
        <taxon>Desulfovibrionales</taxon>
        <taxon>Desulfovibrionaceae</taxon>
        <taxon>Desulfovibrio</taxon>
    </lineage>
</organism>
<evidence type="ECO:0000256" key="2">
    <source>
        <dbReference type="ARBA" id="ARBA00006966"/>
    </source>
</evidence>
<dbReference type="InterPro" id="IPR001597">
    <property type="entry name" value="ArAA_b-elim_lyase/Thr_aldolase"/>
</dbReference>
<gene>
    <name evidence="5" type="ORF">DFE_3196</name>
</gene>
<evidence type="ECO:0000256" key="3">
    <source>
        <dbReference type="ARBA" id="ARBA00022898"/>
    </source>
</evidence>